<gene>
    <name evidence="1" type="ORF">PAXRUDRAFT_148354</name>
</gene>
<keyword evidence="2" id="KW-1185">Reference proteome</keyword>
<dbReference type="AlphaFoldDB" id="A0A0D0DYX7"/>
<protein>
    <submittedName>
        <fullName evidence="1">Unplaced genomic scaffold scaffold_508, whole genome shotgun sequence</fullName>
    </submittedName>
</protein>
<sequence length="60" mass="7299">MLREKRQRFEELFSIPKEEQLLRDGWLTPFCWTYKARLISSHCKLFYLLCQMVASMVLTL</sequence>
<reference evidence="2" key="2">
    <citation type="submission" date="2015-01" db="EMBL/GenBank/DDBJ databases">
        <title>Evolutionary Origins and Diversification of the Mycorrhizal Mutualists.</title>
        <authorList>
            <consortium name="DOE Joint Genome Institute"/>
            <consortium name="Mycorrhizal Genomics Consortium"/>
            <person name="Kohler A."/>
            <person name="Kuo A."/>
            <person name="Nagy L.G."/>
            <person name="Floudas D."/>
            <person name="Copeland A."/>
            <person name="Barry K.W."/>
            <person name="Cichocki N."/>
            <person name="Veneault-Fourrey C."/>
            <person name="LaButti K."/>
            <person name="Lindquist E.A."/>
            <person name="Lipzen A."/>
            <person name="Lundell T."/>
            <person name="Morin E."/>
            <person name="Murat C."/>
            <person name="Riley R."/>
            <person name="Ohm R."/>
            <person name="Sun H."/>
            <person name="Tunlid A."/>
            <person name="Henrissat B."/>
            <person name="Grigoriev I.V."/>
            <person name="Hibbett D.S."/>
            <person name="Martin F."/>
        </authorList>
    </citation>
    <scope>NUCLEOTIDE SEQUENCE [LARGE SCALE GENOMIC DNA]</scope>
    <source>
        <strain evidence="2">Ve08.2h10</strain>
    </source>
</reference>
<reference evidence="1 2" key="1">
    <citation type="submission" date="2014-04" db="EMBL/GenBank/DDBJ databases">
        <authorList>
            <consortium name="DOE Joint Genome Institute"/>
            <person name="Kuo A."/>
            <person name="Kohler A."/>
            <person name="Jargeat P."/>
            <person name="Nagy L.G."/>
            <person name="Floudas D."/>
            <person name="Copeland A."/>
            <person name="Barry K.W."/>
            <person name="Cichocki N."/>
            <person name="Veneault-Fourrey C."/>
            <person name="LaButti K."/>
            <person name="Lindquist E.A."/>
            <person name="Lipzen A."/>
            <person name="Lundell T."/>
            <person name="Morin E."/>
            <person name="Murat C."/>
            <person name="Sun H."/>
            <person name="Tunlid A."/>
            <person name="Henrissat B."/>
            <person name="Grigoriev I.V."/>
            <person name="Hibbett D.S."/>
            <person name="Martin F."/>
            <person name="Nordberg H.P."/>
            <person name="Cantor M.N."/>
            <person name="Hua S.X."/>
        </authorList>
    </citation>
    <scope>NUCLEOTIDE SEQUENCE [LARGE SCALE GENOMIC DNA]</scope>
    <source>
        <strain evidence="1 2">Ve08.2h10</strain>
    </source>
</reference>
<evidence type="ECO:0000313" key="2">
    <source>
        <dbReference type="Proteomes" id="UP000054538"/>
    </source>
</evidence>
<dbReference type="HOGENOM" id="CLU_2942469_0_0_1"/>
<evidence type="ECO:0000313" key="1">
    <source>
        <dbReference type="EMBL" id="KIK91944.1"/>
    </source>
</evidence>
<proteinExistence type="predicted"/>
<name>A0A0D0DYX7_9AGAM</name>
<accession>A0A0D0DYX7</accession>
<dbReference type="InParanoid" id="A0A0D0DYX7"/>
<dbReference type="Proteomes" id="UP000054538">
    <property type="component" value="Unassembled WGS sequence"/>
</dbReference>
<organism evidence="1 2">
    <name type="scientific">Paxillus rubicundulus Ve08.2h10</name>
    <dbReference type="NCBI Taxonomy" id="930991"/>
    <lineage>
        <taxon>Eukaryota</taxon>
        <taxon>Fungi</taxon>
        <taxon>Dikarya</taxon>
        <taxon>Basidiomycota</taxon>
        <taxon>Agaricomycotina</taxon>
        <taxon>Agaricomycetes</taxon>
        <taxon>Agaricomycetidae</taxon>
        <taxon>Boletales</taxon>
        <taxon>Paxilineae</taxon>
        <taxon>Paxillaceae</taxon>
        <taxon>Paxillus</taxon>
    </lineage>
</organism>
<dbReference type="EMBL" id="KN825330">
    <property type="protein sequence ID" value="KIK91944.1"/>
    <property type="molecule type" value="Genomic_DNA"/>
</dbReference>